<dbReference type="SUPFAM" id="SSF81383">
    <property type="entry name" value="F-box domain"/>
    <property type="match status" value="1"/>
</dbReference>
<dbReference type="Gene3D" id="1.20.1280.50">
    <property type="match status" value="1"/>
</dbReference>
<sequence length="406" mass="46664">MNKNMCESGEGNHNPLTIPMEMEMEMEISKLQTILEVMLVEILARLPSRSIAKFKSVCKTWKSLIESPYFRRLFVSVHGNSPSSWSLTIRNNDHPPIREVIGFHGHQCSTHIPFDNPHRTHRYFVGNPVLQQWVAIPPPPENGQATSLVTRVEDDGVVSSFKLVKTRQRIDTKPNVWRVYVYSSETRNWTLKLILSPHPFDDDADFKSPLNLDGVLYLRKRRWGTGERGALVAHDFYGPDADVQCRVIPFPFPHSKDARRCLTTSRGHVIYVDILHRRLNVWRLNNNNSASEGQVWHLLREEINMASVGFDGICYPVAMNPFDAGIVYLWSLKHNSMVFGNLRTHKFTLQKEAEYCTSEGCYSIINTSNFIMDIRPFIEGRILWVANVSHFVLPWMDSVPRLGGTF</sequence>
<dbReference type="Pfam" id="PF24750">
    <property type="entry name" value="b-prop_At3g26010-like"/>
    <property type="match status" value="1"/>
</dbReference>
<gene>
    <name evidence="2" type="ORF">MERR_LOCUS30453</name>
</gene>
<dbReference type="AlphaFoldDB" id="A0A6D2JV58"/>
<dbReference type="SMART" id="SM00256">
    <property type="entry name" value="FBOX"/>
    <property type="match status" value="1"/>
</dbReference>
<dbReference type="InterPro" id="IPR055290">
    <property type="entry name" value="At3g26010-like"/>
</dbReference>
<dbReference type="PANTHER" id="PTHR35546:SF25">
    <property type="entry name" value="F-BOX DOMAIN-CONTAINING PROTEIN"/>
    <property type="match status" value="1"/>
</dbReference>
<evidence type="ECO:0000313" key="2">
    <source>
        <dbReference type="EMBL" id="CAA7043218.1"/>
    </source>
</evidence>
<reference evidence="2" key="1">
    <citation type="submission" date="2020-01" db="EMBL/GenBank/DDBJ databases">
        <authorList>
            <person name="Mishra B."/>
        </authorList>
    </citation>
    <scope>NUCLEOTIDE SEQUENCE [LARGE SCALE GENOMIC DNA]</scope>
</reference>
<dbReference type="InterPro" id="IPR001810">
    <property type="entry name" value="F-box_dom"/>
</dbReference>
<evidence type="ECO:0000313" key="3">
    <source>
        <dbReference type="Proteomes" id="UP000467841"/>
    </source>
</evidence>
<proteinExistence type="predicted"/>
<dbReference type="InterPro" id="IPR036047">
    <property type="entry name" value="F-box-like_dom_sf"/>
</dbReference>
<organism evidence="2 3">
    <name type="scientific">Microthlaspi erraticum</name>
    <dbReference type="NCBI Taxonomy" id="1685480"/>
    <lineage>
        <taxon>Eukaryota</taxon>
        <taxon>Viridiplantae</taxon>
        <taxon>Streptophyta</taxon>
        <taxon>Embryophyta</taxon>
        <taxon>Tracheophyta</taxon>
        <taxon>Spermatophyta</taxon>
        <taxon>Magnoliopsida</taxon>
        <taxon>eudicotyledons</taxon>
        <taxon>Gunneridae</taxon>
        <taxon>Pentapetalae</taxon>
        <taxon>rosids</taxon>
        <taxon>malvids</taxon>
        <taxon>Brassicales</taxon>
        <taxon>Brassicaceae</taxon>
        <taxon>Coluteocarpeae</taxon>
        <taxon>Microthlaspi</taxon>
    </lineage>
</organism>
<dbReference type="PANTHER" id="PTHR35546">
    <property type="entry name" value="F-BOX PROTEIN INTERACTION DOMAIN PROTEIN-RELATED"/>
    <property type="match status" value="1"/>
</dbReference>
<dbReference type="CDD" id="cd22157">
    <property type="entry name" value="F-box_AtFBW1-like"/>
    <property type="match status" value="1"/>
</dbReference>
<dbReference type="Proteomes" id="UP000467841">
    <property type="component" value="Unassembled WGS sequence"/>
</dbReference>
<dbReference type="PROSITE" id="PS50181">
    <property type="entry name" value="FBOX"/>
    <property type="match status" value="1"/>
</dbReference>
<evidence type="ECO:0000259" key="1">
    <source>
        <dbReference type="PROSITE" id="PS50181"/>
    </source>
</evidence>
<comment type="caution">
    <text evidence="2">The sequence shown here is derived from an EMBL/GenBank/DDBJ whole genome shotgun (WGS) entry which is preliminary data.</text>
</comment>
<dbReference type="InterPro" id="IPR056592">
    <property type="entry name" value="Beta-prop_At3g26010-like"/>
</dbReference>
<dbReference type="OrthoDB" id="674184at2759"/>
<feature type="domain" description="F-box" evidence="1">
    <location>
        <begin position="28"/>
        <end position="73"/>
    </location>
</feature>
<protein>
    <recommendedName>
        <fullName evidence="1">F-box domain-containing protein</fullName>
    </recommendedName>
</protein>
<accession>A0A6D2JV58</accession>
<name>A0A6D2JV58_9BRAS</name>
<dbReference type="EMBL" id="CACVBM020001274">
    <property type="protein sequence ID" value="CAA7043218.1"/>
    <property type="molecule type" value="Genomic_DNA"/>
</dbReference>
<keyword evidence="3" id="KW-1185">Reference proteome</keyword>
<dbReference type="Pfam" id="PF00646">
    <property type="entry name" value="F-box"/>
    <property type="match status" value="1"/>
</dbReference>